<dbReference type="RefSeq" id="WP_181676726.1">
    <property type="nucleotide sequence ID" value="NZ_JABJVM010000008.1"/>
</dbReference>
<dbReference type="EMBL" id="JABJVM010000008">
    <property type="protein sequence ID" value="MBA3926571.1"/>
    <property type="molecule type" value="Genomic_DNA"/>
</dbReference>
<sequence>MIATLGKVEMVGFDGPDPEHVILWINAGKPVAKTICYDNEDVQNALAHKAGKYEGYEVIEKVVVDESA</sequence>
<proteinExistence type="predicted"/>
<name>A0A7W1T753_9LIST</name>
<protein>
    <submittedName>
        <fullName evidence="1">Uncharacterized protein</fullName>
    </submittedName>
</protein>
<evidence type="ECO:0000313" key="2">
    <source>
        <dbReference type="Proteomes" id="UP000548787"/>
    </source>
</evidence>
<evidence type="ECO:0000313" key="1">
    <source>
        <dbReference type="EMBL" id="MBA3926571.1"/>
    </source>
</evidence>
<gene>
    <name evidence="1" type="ORF">HPK16_09470</name>
</gene>
<organism evidence="1 2">
    <name type="scientific">Listeria rustica</name>
    <dbReference type="NCBI Taxonomy" id="2713503"/>
    <lineage>
        <taxon>Bacteria</taxon>
        <taxon>Bacillati</taxon>
        <taxon>Bacillota</taxon>
        <taxon>Bacilli</taxon>
        <taxon>Bacillales</taxon>
        <taxon>Listeriaceae</taxon>
        <taxon>Listeria</taxon>
    </lineage>
</organism>
<reference evidence="1 2" key="1">
    <citation type="submission" date="2020-08" db="EMBL/GenBank/DDBJ databases">
        <title>Listeria ohnekaius sp. nov. and Listeria portnoyii sp. nov. isolated from non-agricultural and natural environments.</title>
        <authorList>
            <person name="Weller D."/>
            <person name="Belias A.M."/>
            <person name="Liao J."/>
            <person name="Guo S."/>
            <person name="Orsi R.H."/>
            <person name="Wiedmann M."/>
        </authorList>
    </citation>
    <scope>NUCLEOTIDE SEQUENCE [LARGE SCALE GENOMIC DNA]</scope>
    <source>
        <strain evidence="1 2">FSL W9-0585</strain>
    </source>
</reference>
<dbReference type="AlphaFoldDB" id="A0A7W1T753"/>
<comment type="caution">
    <text evidence="1">The sequence shown here is derived from an EMBL/GenBank/DDBJ whole genome shotgun (WGS) entry which is preliminary data.</text>
</comment>
<keyword evidence="2" id="KW-1185">Reference proteome</keyword>
<dbReference type="Proteomes" id="UP000548787">
    <property type="component" value="Unassembled WGS sequence"/>
</dbReference>
<accession>A0A7W1T753</accession>